<evidence type="ECO:0000313" key="10">
    <source>
        <dbReference type="Proteomes" id="UP000134084"/>
    </source>
</evidence>
<dbReference type="EMBL" id="JQ809692">
    <property type="protein sequence ID" value="AFM75260.1"/>
    <property type="molecule type" value="Genomic_DNA"/>
</dbReference>
<evidence type="ECO:0000313" key="14">
    <source>
        <dbReference type="Proteomes" id="UP000180864"/>
    </source>
</evidence>
<dbReference type="EMBL" id="JQ809691">
    <property type="protein sequence ID" value="AFM75077.1"/>
    <property type="molecule type" value="Genomic_DNA"/>
</dbReference>
<evidence type="ECO:0000313" key="2">
    <source>
        <dbReference type="EMBL" id="ABF72367.1"/>
    </source>
</evidence>
<accession>Q19B20</accession>
<dbReference type="EMBL" id="EU499381">
    <property type="protein sequence ID" value="ACF94827.1"/>
    <property type="molecule type" value="Genomic_DNA"/>
</dbReference>
<evidence type="ECO:0000313" key="4">
    <source>
        <dbReference type="EMBL" id="ACF94827.1"/>
    </source>
</evidence>
<evidence type="ECO:0000313" key="12">
    <source>
        <dbReference type="Proteomes" id="UP000143489"/>
    </source>
</evidence>
<dbReference type="Proteomes" id="UP000143489">
    <property type="component" value="Segment"/>
</dbReference>
<dbReference type="Proteomes" id="UP000133397">
    <property type="component" value="Segment"/>
</dbReference>
<dbReference type="EMBL" id="JQ806362">
    <property type="protein sequence ID" value="AFM74889.1"/>
    <property type="molecule type" value="Genomic_DNA"/>
</dbReference>
<dbReference type="EMBL" id="EF523390">
    <property type="protein sequence ID" value="ABR13214.1"/>
    <property type="molecule type" value="Genomic_DNA"/>
</dbReference>
<evidence type="ECO:0000313" key="5">
    <source>
        <dbReference type="EMBL" id="AEZ51789.1"/>
    </source>
</evidence>
<dbReference type="Proteomes" id="UP000134498">
    <property type="component" value="Genome"/>
</dbReference>
<evidence type="ECO:0000313" key="7">
    <source>
        <dbReference type="EMBL" id="QOT14117.1"/>
    </source>
</evidence>
<dbReference type="Proteomes" id="UP000180864">
    <property type="component" value="Segment"/>
</dbReference>
<feature type="region of interest" description="Disordered" evidence="1">
    <location>
        <begin position="1"/>
        <end position="27"/>
    </location>
</feature>
<evidence type="ECO:0000313" key="6">
    <source>
        <dbReference type="EMBL" id="AFM74701.1"/>
    </source>
</evidence>
<dbReference type="EMBL" id="JQ820250">
    <property type="protein sequence ID" value="AFM75441.1"/>
    <property type="molecule type" value="Genomic_DNA"/>
</dbReference>
<dbReference type="EMBL" id="MT813453">
    <property type="protein sequence ID" value="QOT14670.1"/>
    <property type="molecule type" value="Genomic_DNA"/>
</dbReference>
<evidence type="ECO:0000313" key="8">
    <source>
        <dbReference type="EMBL" id="QOT14303.1"/>
    </source>
</evidence>
<dbReference type="Proteomes" id="UP000180974">
    <property type="component" value="Segment"/>
</dbReference>
<dbReference type="Proteomes" id="UP000181598">
    <property type="component" value="Segment"/>
</dbReference>
<dbReference type="EMBL" id="MT797629">
    <property type="protein sequence ID" value="QOT14117.1"/>
    <property type="molecule type" value="Genomic_DNA"/>
</dbReference>
<dbReference type="EMBL" id="JQ314003">
    <property type="protein sequence ID" value="AEZ51789.1"/>
    <property type="molecule type" value="Genomic_DNA"/>
</dbReference>
<evidence type="ECO:0000313" key="3">
    <source>
        <dbReference type="EMBL" id="ABR13214.1"/>
    </source>
</evidence>
<reference evidence="7" key="8">
    <citation type="submission" date="2020-07" db="EMBL/GenBank/DDBJ databases">
        <title>Distinct polymorphisms in a single herpesvirus gene are capable of enhancing virulence and mediate vaccinal resistance.</title>
        <authorList>
            <person name="Conradie A.M."/>
            <person name="Bertzbach L.D."/>
            <person name="Trimpert J.D."/>
            <person name="Patria J.N."/>
            <person name="Murata S."/>
            <person name="Parcells M.S."/>
            <person name="Kaufer B.B."/>
        </authorList>
    </citation>
    <scope>NUCLEOTIDE SEQUENCE</scope>
</reference>
<organism evidence="2 13">
    <name type="scientific">Gallid alphaherpesvirus 2</name>
    <dbReference type="NCBI Taxonomy" id="10390"/>
    <lineage>
        <taxon>Viruses</taxon>
        <taxon>Duplodnaviria</taxon>
        <taxon>Heunggongvirae</taxon>
        <taxon>Peploviricota</taxon>
        <taxon>Herviviricetes</taxon>
        <taxon>Herpesvirales</taxon>
        <taxon>Orthoherpesviridae</taxon>
        <taxon>Alphaherpesvirinae</taxon>
        <taxon>Mardivirus</taxon>
        <taxon>Mardivirus gallidalpha2</taxon>
    </lineage>
</organism>
<dbReference type="EMBL" id="DQ530348">
    <property type="protein sequence ID" value="ABF72367.1"/>
    <property type="molecule type" value="Genomic_DNA"/>
</dbReference>
<dbReference type="EMBL" id="MT797631">
    <property type="protein sequence ID" value="QOT14489.1"/>
    <property type="molecule type" value="Genomic_DNA"/>
</dbReference>
<reference evidence="8" key="7">
    <citation type="submission" date="2020-07" db="EMBL/GenBank/DDBJ databases">
        <title>Distinct polymorphisms in a single herpesvirus gene are capable of enhancing virulence and mediate vaccinal resistance.</title>
        <authorList>
            <person name="Conradie A.M."/>
            <person name="Bertzbach L.D."/>
            <person name="Trimpert J."/>
            <person name="Patria J.N."/>
            <person name="Murata S."/>
            <person name="Parcells M.S."/>
            <person name="Kaufer B.B."/>
        </authorList>
    </citation>
    <scope>NUCLEOTIDE SEQUENCE</scope>
</reference>
<dbReference type="Proteomes" id="UP000149312">
    <property type="component" value="Segment"/>
</dbReference>
<reference evidence="5 9" key="5">
    <citation type="journal article" date="2012" name="Virus Genes">
        <title>Genome sequence determination and analysis of a Chinese virulent strain, LMS, of Gallid herpesvirus type 2.</title>
        <authorList>
            <person name="Cheng Y."/>
            <person name="Cong F."/>
            <person name="Zhang Y.P."/>
            <person name="Li Z.J."/>
            <person name="Xu N.N."/>
            <person name="Hou G.Y."/>
            <person name="Liu C.J."/>
        </authorList>
    </citation>
    <scope>NUCLEOTIDE SEQUENCE [LARGE SCALE GENOMIC DNA]</scope>
    <source>
        <strain evidence="5">LMS</strain>
    </source>
</reference>
<dbReference type="Proteomes" id="UP000134084">
    <property type="component" value="Segment"/>
</dbReference>
<dbReference type="EMBL" id="MT797630">
    <property type="protein sequence ID" value="QOT14303.1"/>
    <property type="molecule type" value="Genomic_DNA"/>
</dbReference>
<evidence type="ECO:0000313" key="11">
    <source>
        <dbReference type="Proteomes" id="UP000134498"/>
    </source>
</evidence>
<protein>
    <submittedName>
        <fullName evidence="2">Uncharacterized protein</fullName>
    </submittedName>
</protein>
<sequence>MSASQRHNVCFPNPDNSDDDQSSWNGQHKSYRRSCRTFCYNDDPAISTSCRWDPLHRDVDMDSQSLQRNGNRLCMSGKCSLFYRFDIRSILHEVCG</sequence>
<reference evidence="4 11" key="4">
    <citation type="journal article" date="2008" name="Virus Genes">
        <title>Sequence determination of a mildly virulent strain (CU-2) of Gallid herpesvirus type 2 using 454 pyrosequencing.</title>
        <authorList>
            <person name="Spatz S.J."/>
            <person name="Rue C.A."/>
        </authorList>
    </citation>
    <scope>NUCLEOTIDE SEQUENCE [LARGE SCALE GENOMIC DNA]</scope>
    <source>
        <strain evidence="4">CU-2</strain>
    </source>
</reference>
<name>Q19B20_9ALPH</name>
<reference evidence="2 13" key="2">
    <citation type="journal article" date="2007" name="J. Gen. Virol.">
        <title>Comparative full-length sequence analysis of oncogenic and vaccine (Rispens) strains of Marek's disease virus.</title>
        <authorList>
            <person name="Spatz S.J."/>
            <person name="Petherbridge L."/>
            <person name="Zhao Y."/>
            <person name="Nair V."/>
        </authorList>
    </citation>
    <scope>NUCLEOTIDE SEQUENCE [LARGE SCALE GENOMIC DNA]</scope>
    <source>
        <strain evidence="2">CVI988</strain>
    </source>
</reference>
<evidence type="ECO:0000313" key="9">
    <source>
        <dbReference type="Proteomes" id="UP000133397"/>
    </source>
</evidence>
<dbReference type="Proteomes" id="UP000181470">
    <property type="component" value="Segment"/>
</dbReference>
<gene>
    <name evidence="2" type="ORF">MDV095.5</name>
</gene>
<dbReference type="Proteomes" id="UP000181580">
    <property type="component" value="Segment"/>
</dbReference>
<reference evidence="10 14" key="6">
    <citation type="journal article" date="2012" name="Virus Genes">
        <title>Dynamic equilibrium of Marek's disease genomes during in vitro serial passage.</title>
        <authorList>
            <person name="Spatz S.J."/>
            <person name="Volkening J.D."/>
            <person name="Gimeno I.M."/>
            <person name="Heidari M."/>
            <person name="Witter R.L."/>
        </authorList>
    </citation>
    <scope>NUCLEOTIDE SEQUENCE [LARGE SCALE GENOMIC DNA]</scope>
    <source>
        <strain evidence="6">648a</strain>
    </source>
</reference>
<evidence type="ECO:0000313" key="13">
    <source>
        <dbReference type="Proteomes" id="UP000149312"/>
    </source>
</evidence>
<dbReference type="EMBL" id="JQ806361">
    <property type="protein sequence ID" value="AFM74701.1"/>
    <property type="molecule type" value="Genomic_DNA"/>
</dbReference>
<reference evidence="3 12" key="3">
    <citation type="journal article" date="2007" name="Virus Genes">
        <title>Comparative sequence analysis of a highly oncogenic but horizontal spread-defective clone of Marek's disease virus.</title>
        <authorList>
            <person name="Spatz S.J."/>
            <person name="Zhao Y."/>
            <person name="Petherbridge L."/>
            <person name="Smith L.P."/>
            <person name="Baigent S.J."/>
            <person name="Nair V."/>
        </authorList>
    </citation>
    <scope>NUCLEOTIDE SEQUENCE [LARGE SCALE GENOMIC DNA]</scope>
    <source>
        <strain evidence="3">RB-1B</strain>
    </source>
</reference>
<evidence type="ECO:0000256" key="1">
    <source>
        <dbReference type="SAM" id="MobiDB-lite"/>
    </source>
</evidence>
<proteinExistence type="predicted"/>
<reference evidence="4 11" key="1">
    <citation type="journal article" date="2007" name="Arch. Virol.">
        <title>Sequence determination of variable regions within the genomes of gallid herpesvirus-2 pathotypes.</title>
        <authorList>
            <person name="Spatz S.J."/>
            <person name="Silva R.F."/>
        </authorList>
    </citation>
    <scope>NUCLEOTIDE SEQUENCE [LARGE SCALE GENOMIC DNA]</scope>
    <source>
        <strain evidence="4">CU-2</strain>
    </source>
</reference>
<dbReference type="EMBL" id="JQ836662">
    <property type="protein sequence ID" value="AFM75619.1"/>
    <property type="molecule type" value="Genomic_DNA"/>
</dbReference>